<dbReference type="RefSeq" id="WP_248352404.1">
    <property type="nucleotide sequence ID" value="NZ_AP025591.1"/>
</dbReference>
<gene>
    <name evidence="3" type="ORF">AMOR_30250</name>
</gene>
<evidence type="ECO:0000313" key="3">
    <source>
        <dbReference type="EMBL" id="BDG04029.1"/>
    </source>
</evidence>
<accession>A0ABN6MSS1</accession>
<sequence>MRRPLHRRSAFAAAAATALLACSGGKAPPPAASAAPGDTAAGGAPPAAPEQPSIDPAIEQFRPEDPAEVARHAAREEARGRFRTMKEAFAGGGRASSSAAARLQAALSRVPPPAGARWQIACRGAACRIAAAAAPEAWQPALLASADVQRVVDRLAADPDGRDGAAYALLAAEDAPPGDDLVGALARELAGSAEARACAANAEARGTIRYELRVDGSGFTYRADGDLPWPVVDCVNGVLGEIMRGIEVPPTARSATRTVALRL</sequence>
<proteinExistence type="predicted"/>
<evidence type="ECO:0008006" key="5">
    <source>
        <dbReference type="Google" id="ProtNLM"/>
    </source>
</evidence>
<dbReference type="EMBL" id="AP025591">
    <property type="protein sequence ID" value="BDG04029.1"/>
    <property type="molecule type" value="Genomic_DNA"/>
</dbReference>
<keyword evidence="2" id="KW-0732">Signal</keyword>
<evidence type="ECO:0000313" key="4">
    <source>
        <dbReference type="Proteomes" id="UP001162891"/>
    </source>
</evidence>
<dbReference type="PROSITE" id="PS51257">
    <property type="entry name" value="PROKAR_LIPOPROTEIN"/>
    <property type="match status" value="1"/>
</dbReference>
<evidence type="ECO:0000256" key="2">
    <source>
        <dbReference type="SAM" id="SignalP"/>
    </source>
</evidence>
<protein>
    <recommendedName>
        <fullName evidence="5">Lipoprotein</fullName>
    </recommendedName>
</protein>
<keyword evidence="4" id="KW-1185">Reference proteome</keyword>
<feature type="chain" id="PRO_5045752493" description="Lipoprotein" evidence="2">
    <location>
        <begin position="28"/>
        <end position="263"/>
    </location>
</feature>
<reference evidence="4" key="1">
    <citation type="journal article" date="2022" name="Int. J. Syst. Evol. Microbiol.">
        <title>Anaeromyxobacter oryzae sp. nov., Anaeromyxobacter diazotrophicus sp. nov. and Anaeromyxobacter paludicola sp. nov., isolated from paddy soils.</title>
        <authorList>
            <person name="Itoh H."/>
            <person name="Xu Z."/>
            <person name="Mise K."/>
            <person name="Masuda Y."/>
            <person name="Ushijima N."/>
            <person name="Hayakawa C."/>
            <person name="Shiratori Y."/>
            <person name="Senoo K."/>
        </authorList>
    </citation>
    <scope>NUCLEOTIDE SEQUENCE [LARGE SCALE GENOMIC DNA]</scope>
    <source>
        <strain evidence="4">Red232</strain>
    </source>
</reference>
<feature type="compositionally biased region" description="Low complexity" evidence="1">
    <location>
        <begin position="22"/>
        <end position="45"/>
    </location>
</feature>
<feature type="signal peptide" evidence="2">
    <location>
        <begin position="1"/>
        <end position="27"/>
    </location>
</feature>
<name>A0ABN6MSS1_9BACT</name>
<dbReference type="PROSITE" id="PS51318">
    <property type="entry name" value="TAT"/>
    <property type="match status" value="1"/>
</dbReference>
<feature type="region of interest" description="Disordered" evidence="1">
    <location>
        <begin position="22"/>
        <end position="54"/>
    </location>
</feature>
<evidence type="ECO:0000256" key="1">
    <source>
        <dbReference type="SAM" id="MobiDB-lite"/>
    </source>
</evidence>
<dbReference type="Proteomes" id="UP001162891">
    <property type="component" value="Chromosome"/>
</dbReference>
<dbReference type="InterPro" id="IPR006311">
    <property type="entry name" value="TAT_signal"/>
</dbReference>
<organism evidence="3 4">
    <name type="scientific">Anaeromyxobacter oryzae</name>
    <dbReference type="NCBI Taxonomy" id="2918170"/>
    <lineage>
        <taxon>Bacteria</taxon>
        <taxon>Pseudomonadati</taxon>
        <taxon>Myxococcota</taxon>
        <taxon>Myxococcia</taxon>
        <taxon>Myxococcales</taxon>
        <taxon>Cystobacterineae</taxon>
        <taxon>Anaeromyxobacteraceae</taxon>
        <taxon>Anaeromyxobacter</taxon>
    </lineage>
</organism>